<dbReference type="RefSeq" id="WP_184992913.1">
    <property type="nucleotide sequence ID" value="NZ_JACHNE010000001.1"/>
</dbReference>
<dbReference type="Pfam" id="PF12704">
    <property type="entry name" value="MacB_PCD"/>
    <property type="match status" value="2"/>
</dbReference>
<feature type="transmembrane region" description="Helical" evidence="7">
    <location>
        <begin position="353"/>
        <end position="376"/>
    </location>
</feature>
<sequence>MLRTALRNILTHKARLLMTLLAVMLGVAFVSGSLVFTDTLANAYRNQAAKGYAHVDVEVRAYASGSGENPGLSRKALDEIAGLDGVAEAAGRVYGDASVADKDGKLLGSALFNAGANFAPGKDGQDGLYVFPDGSGPTEAGQVALDKASAARGGYHVGDTVRVATKGPAKTYTLSGIFTTEDSAVADGGSLVLFDTPVAQRLYLKPDRYQTVTVTAAPGASNTELAATIGKLLPDYAEAQTGRQLANQEADLAEADASNLNSMLLAFAAVALVVSVFLIANTFTMLAAQRTRELALLRAVGASRKQVTRSVLAEAMVLGALASVAGLALGVGATVVLRSTSGGLGGEFPDGPVIVTSTTVIVAFAVGVLVTMLAAWMPARRAAKIPPVAAMSSVHLPATTKSLVLRNSLGGLLTLLGVAVSVQGGRAGGSGGGALVGLGAILALVGVMLLIPLLSRPAVAAVRPLLRAVGIEGTLAGQNAVRNPRRTGATASALTIGLTLVTALTVLGVTLGQAVDKMTTDIVKADYMVTAIGGSGLDASAVAALRKAEGVNAVSQEQPASMRLGGSLQPVSGVTPADFQRAIHLTTVSGSLGTLARGQIAVADDIARSNGWKTGDSVPVTYDDAKSGKLTVGAVFERNTVVSPVVVSTDVLEPHEAESVISRIYVKTDGGESAANKRAVVDALAGNPAIEIGDRQDIRAEFGGFINTALNVMYGLLAMSLVIAVLGIVNTLAMSVFERQREIGMLRATGLDRRRVKRMIRLEAVVISVFGAAIGLGLGAFLGWAVGETVASSVPGYALVLPWGRFALFLLLAALVGTLAAMWPARSAARLNMLTAIKNE</sequence>
<keyword evidence="3 7" id="KW-0812">Transmembrane</keyword>
<evidence type="ECO:0000256" key="7">
    <source>
        <dbReference type="SAM" id="Phobius"/>
    </source>
</evidence>
<dbReference type="Proteomes" id="UP000590647">
    <property type="component" value="Unassembled WGS sequence"/>
</dbReference>
<dbReference type="InterPro" id="IPR050250">
    <property type="entry name" value="Macrolide_Exporter_MacB"/>
</dbReference>
<keyword evidence="4 7" id="KW-1133">Transmembrane helix</keyword>
<evidence type="ECO:0000256" key="5">
    <source>
        <dbReference type="ARBA" id="ARBA00023136"/>
    </source>
</evidence>
<dbReference type="GO" id="GO:0005886">
    <property type="term" value="C:plasma membrane"/>
    <property type="evidence" value="ECO:0007669"/>
    <property type="project" value="UniProtKB-SubCell"/>
</dbReference>
<comment type="subcellular location">
    <subcellularLocation>
        <location evidence="1">Cell membrane</location>
        <topology evidence="1">Multi-pass membrane protein</topology>
    </subcellularLocation>
</comment>
<dbReference type="EMBL" id="JACHNE010000001">
    <property type="protein sequence ID" value="MBB5800138.1"/>
    <property type="molecule type" value="Genomic_DNA"/>
</dbReference>
<evidence type="ECO:0000256" key="6">
    <source>
        <dbReference type="ARBA" id="ARBA00038076"/>
    </source>
</evidence>
<proteinExistence type="inferred from homology"/>
<accession>A0A7W9HDX2</accession>
<evidence type="ECO:0000256" key="3">
    <source>
        <dbReference type="ARBA" id="ARBA00022692"/>
    </source>
</evidence>
<gene>
    <name evidence="10" type="ORF">HDA41_008102</name>
</gene>
<evidence type="ECO:0000256" key="4">
    <source>
        <dbReference type="ARBA" id="ARBA00022989"/>
    </source>
</evidence>
<dbReference type="PANTHER" id="PTHR30572:SF4">
    <property type="entry name" value="ABC TRANSPORTER PERMEASE YTRF"/>
    <property type="match status" value="1"/>
</dbReference>
<feature type="transmembrane region" description="Helical" evidence="7">
    <location>
        <begin position="263"/>
        <end position="288"/>
    </location>
</feature>
<feature type="transmembrane region" description="Helical" evidence="7">
    <location>
        <begin position="491"/>
        <end position="511"/>
    </location>
</feature>
<protein>
    <submittedName>
        <fullName evidence="10">Putative ABC transport system permease protein</fullName>
    </submittedName>
</protein>
<evidence type="ECO:0000259" key="8">
    <source>
        <dbReference type="Pfam" id="PF02687"/>
    </source>
</evidence>
<feature type="domain" description="MacB-like periplasmic core" evidence="9">
    <location>
        <begin position="487"/>
        <end position="677"/>
    </location>
</feature>
<reference evidence="10 11" key="1">
    <citation type="submission" date="2020-08" db="EMBL/GenBank/DDBJ databases">
        <title>Sequencing the genomes of 1000 actinobacteria strains.</title>
        <authorList>
            <person name="Klenk H.-P."/>
        </authorList>
    </citation>
    <scope>NUCLEOTIDE SEQUENCE [LARGE SCALE GENOMIC DNA]</scope>
    <source>
        <strain evidence="10 11">DSM 40084</strain>
    </source>
</reference>
<feature type="transmembrane region" description="Helical" evidence="7">
    <location>
        <begin position="764"/>
        <end position="786"/>
    </location>
</feature>
<feature type="domain" description="ABC3 transporter permease C-terminal" evidence="8">
    <location>
        <begin position="716"/>
        <end position="832"/>
    </location>
</feature>
<feature type="transmembrane region" description="Helical" evidence="7">
    <location>
        <begin position="434"/>
        <end position="454"/>
    </location>
</feature>
<evidence type="ECO:0000256" key="1">
    <source>
        <dbReference type="ARBA" id="ARBA00004651"/>
    </source>
</evidence>
<feature type="transmembrane region" description="Helical" evidence="7">
    <location>
        <begin position="403"/>
        <end position="422"/>
    </location>
</feature>
<organism evidence="10 11">
    <name type="scientific">Streptomyces caelestis</name>
    <dbReference type="NCBI Taxonomy" id="36816"/>
    <lineage>
        <taxon>Bacteria</taxon>
        <taxon>Bacillati</taxon>
        <taxon>Actinomycetota</taxon>
        <taxon>Actinomycetes</taxon>
        <taxon>Kitasatosporales</taxon>
        <taxon>Streptomycetaceae</taxon>
        <taxon>Streptomyces</taxon>
    </lineage>
</organism>
<dbReference type="PANTHER" id="PTHR30572">
    <property type="entry name" value="MEMBRANE COMPONENT OF TRANSPORTER-RELATED"/>
    <property type="match status" value="1"/>
</dbReference>
<dbReference type="InterPro" id="IPR003838">
    <property type="entry name" value="ABC3_permease_C"/>
</dbReference>
<dbReference type="InterPro" id="IPR025857">
    <property type="entry name" value="MacB_PCD"/>
</dbReference>
<keyword evidence="2" id="KW-1003">Cell membrane</keyword>
<keyword evidence="5 7" id="KW-0472">Membrane</keyword>
<name>A0A7W9HDX2_9ACTN</name>
<feature type="transmembrane region" description="Helical" evidence="7">
    <location>
        <begin position="311"/>
        <end position="333"/>
    </location>
</feature>
<keyword evidence="11" id="KW-1185">Reference proteome</keyword>
<feature type="transmembrane region" description="Helical" evidence="7">
    <location>
        <begin position="806"/>
        <end position="825"/>
    </location>
</feature>
<comment type="caution">
    <text evidence="10">The sequence shown here is derived from an EMBL/GenBank/DDBJ whole genome shotgun (WGS) entry which is preliminary data.</text>
</comment>
<comment type="similarity">
    <text evidence="6">Belongs to the ABC-4 integral membrane protein family.</text>
</comment>
<feature type="domain" description="MacB-like periplasmic core" evidence="9">
    <location>
        <begin position="17"/>
        <end position="230"/>
    </location>
</feature>
<evidence type="ECO:0000313" key="11">
    <source>
        <dbReference type="Proteomes" id="UP000590647"/>
    </source>
</evidence>
<evidence type="ECO:0000259" key="9">
    <source>
        <dbReference type="Pfam" id="PF12704"/>
    </source>
</evidence>
<feature type="domain" description="ABC3 transporter permease C-terminal" evidence="8">
    <location>
        <begin position="266"/>
        <end position="387"/>
    </location>
</feature>
<feature type="transmembrane region" description="Helical" evidence="7">
    <location>
        <begin position="712"/>
        <end position="737"/>
    </location>
</feature>
<evidence type="ECO:0000313" key="10">
    <source>
        <dbReference type="EMBL" id="MBB5800138.1"/>
    </source>
</evidence>
<dbReference type="Pfam" id="PF02687">
    <property type="entry name" value="FtsX"/>
    <property type="match status" value="2"/>
</dbReference>
<dbReference type="AlphaFoldDB" id="A0A7W9HDX2"/>
<evidence type="ECO:0000256" key="2">
    <source>
        <dbReference type="ARBA" id="ARBA00022475"/>
    </source>
</evidence>
<dbReference type="GO" id="GO:0022857">
    <property type="term" value="F:transmembrane transporter activity"/>
    <property type="evidence" value="ECO:0007669"/>
    <property type="project" value="TreeGrafter"/>
</dbReference>